<sequence length="134" mass="14188">GSLIANSSQCNVCWSLVGAAECQNSSKSEPCSPEQLDSTMSKMRMIHPQTPGGNLSTASVNEHHVPYRCFTLSASTGNGDTKKVFYAKGCTTTAGDLCAGWVKEKSATCVLCTGNNCNTAAPMDQYDQAINPEK</sequence>
<dbReference type="EnsemblMetazoa" id="AMAM003603-RA">
    <property type="protein sequence ID" value="AMAM003603-PA"/>
    <property type="gene ID" value="AMAM003603"/>
</dbReference>
<dbReference type="Proteomes" id="UP000075901">
    <property type="component" value="Unassembled WGS sequence"/>
</dbReference>
<dbReference type="AlphaFoldDB" id="A0A182SBS0"/>
<accession>A0A182SBS0</accession>
<organism evidence="1 2">
    <name type="scientific">Anopheles maculatus</name>
    <dbReference type="NCBI Taxonomy" id="74869"/>
    <lineage>
        <taxon>Eukaryota</taxon>
        <taxon>Metazoa</taxon>
        <taxon>Ecdysozoa</taxon>
        <taxon>Arthropoda</taxon>
        <taxon>Hexapoda</taxon>
        <taxon>Insecta</taxon>
        <taxon>Pterygota</taxon>
        <taxon>Neoptera</taxon>
        <taxon>Endopterygota</taxon>
        <taxon>Diptera</taxon>
        <taxon>Nematocera</taxon>
        <taxon>Culicoidea</taxon>
        <taxon>Culicidae</taxon>
        <taxon>Anophelinae</taxon>
        <taxon>Anopheles</taxon>
        <taxon>Anopheles maculatus group</taxon>
    </lineage>
</organism>
<protein>
    <submittedName>
        <fullName evidence="1">Uncharacterized protein</fullName>
    </submittedName>
</protein>
<proteinExistence type="predicted"/>
<evidence type="ECO:0000313" key="2">
    <source>
        <dbReference type="Proteomes" id="UP000075901"/>
    </source>
</evidence>
<reference evidence="2" key="1">
    <citation type="submission" date="2013-09" db="EMBL/GenBank/DDBJ databases">
        <title>The Genome Sequence of Anopheles maculatus species B.</title>
        <authorList>
            <consortium name="The Broad Institute Genomics Platform"/>
            <person name="Neafsey D.E."/>
            <person name="Besansky N."/>
            <person name="Howell P."/>
            <person name="Walton C."/>
            <person name="Young S.K."/>
            <person name="Zeng Q."/>
            <person name="Gargeya S."/>
            <person name="Fitzgerald M."/>
            <person name="Haas B."/>
            <person name="Abouelleil A."/>
            <person name="Allen A.W."/>
            <person name="Alvarado L."/>
            <person name="Arachchi H.M."/>
            <person name="Berlin A.M."/>
            <person name="Chapman S.B."/>
            <person name="Gainer-Dewar J."/>
            <person name="Goldberg J."/>
            <person name="Griggs A."/>
            <person name="Gujja S."/>
            <person name="Hansen M."/>
            <person name="Howarth C."/>
            <person name="Imamovic A."/>
            <person name="Ireland A."/>
            <person name="Larimer J."/>
            <person name="McCowan C."/>
            <person name="Murphy C."/>
            <person name="Pearson M."/>
            <person name="Poon T.W."/>
            <person name="Priest M."/>
            <person name="Roberts A."/>
            <person name="Saif S."/>
            <person name="Shea T."/>
            <person name="Sisk P."/>
            <person name="Sykes S."/>
            <person name="Wortman J."/>
            <person name="Nusbaum C."/>
            <person name="Birren B."/>
        </authorList>
    </citation>
    <scope>NUCLEOTIDE SEQUENCE [LARGE SCALE GENOMIC DNA]</scope>
    <source>
        <strain evidence="2">maculatus3</strain>
    </source>
</reference>
<reference evidence="1" key="2">
    <citation type="submission" date="2020-05" db="UniProtKB">
        <authorList>
            <consortium name="EnsemblMetazoa"/>
        </authorList>
    </citation>
    <scope>IDENTIFICATION</scope>
    <source>
        <strain evidence="1">maculatus3</strain>
    </source>
</reference>
<name>A0A182SBS0_9DIPT</name>
<dbReference type="VEuPathDB" id="VectorBase:AMAM003603"/>
<evidence type="ECO:0000313" key="1">
    <source>
        <dbReference type="EnsemblMetazoa" id="AMAM003603-PA"/>
    </source>
</evidence>
<keyword evidence="2" id="KW-1185">Reference proteome</keyword>